<evidence type="ECO:0000313" key="1">
    <source>
        <dbReference type="EMBL" id="GAI27145.1"/>
    </source>
</evidence>
<sequence>MTRTKGIKLLFVGCMILLLQKTTLPQTFELKGLVSGWTTVNADSITEPQLGLRYIPEFSIEKSLSQNYS</sequence>
<organism evidence="1">
    <name type="scientific">marine sediment metagenome</name>
    <dbReference type="NCBI Taxonomy" id="412755"/>
    <lineage>
        <taxon>unclassified sequences</taxon>
        <taxon>metagenomes</taxon>
        <taxon>ecological metagenomes</taxon>
    </lineage>
</organism>
<protein>
    <submittedName>
        <fullName evidence="1">Uncharacterized protein</fullName>
    </submittedName>
</protein>
<proteinExistence type="predicted"/>
<feature type="non-terminal residue" evidence="1">
    <location>
        <position position="69"/>
    </location>
</feature>
<name>X1NK19_9ZZZZ</name>
<dbReference type="EMBL" id="BARV01015121">
    <property type="protein sequence ID" value="GAI27145.1"/>
    <property type="molecule type" value="Genomic_DNA"/>
</dbReference>
<reference evidence="1" key="1">
    <citation type="journal article" date="2014" name="Front. Microbiol.">
        <title>High frequency of phylogenetically diverse reductive dehalogenase-homologous genes in deep subseafloor sedimentary metagenomes.</title>
        <authorList>
            <person name="Kawai M."/>
            <person name="Futagami T."/>
            <person name="Toyoda A."/>
            <person name="Takaki Y."/>
            <person name="Nishi S."/>
            <person name="Hori S."/>
            <person name="Arai W."/>
            <person name="Tsubouchi T."/>
            <person name="Morono Y."/>
            <person name="Uchiyama I."/>
            <person name="Ito T."/>
            <person name="Fujiyama A."/>
            <person name="Inagaki F."/>
            <person name="Takami H."/>
        </authorList>
    </citation>
    <scope>NUCLEOTIDE SEQUENCE</scope>
    <source>
        <strain evidence="1">Expedition CK06-06</strain>
    </source>
</reference>
<comment type="caution">
    <text evidence="1">The sequence shown here is derived from an EMBL/GenBank/DDBJ whole genome shotgun (WGS) entry which is preliminary data.</text>
</comment>
<gene>
    <name evidence="1" type="ORF">S06H3_26203</name>
</gene>
<accession>X1NK19</accession>
<dbReference type="AlphaFoldDB" id="X1NK19"/>